<dbReference type="Proteomes" id="UP000799118">
    <property type="component" value="Unassembled WGS sequence"/>
</dbReference>
<reference evidence="2" key="1">
    <citation type="journal article" date="2019" name="Environ. Microbiol.">
        <title>Fungal ecological strategies reflected in gene transcription - a case study of two litter decomposers.</title>
        <authorList>
            <person name="Barbi F."/>
            <person name="Kohler A."/>
            <person name="Barry K."/>
            <person name="Baskaran P."/>
            <person name="Daum C."/>
            <person name="Fauchery L."/>
            <person name="Ihrmark K."/>
            <person name="Kuo A."/>
            <person name="LaButti K."/>
            <person name="Lipzen A."/>
            <person name="Morin E."/>
            <person name="Grigoriev I.V."/>
            <person name="Henrissat B."/>
            <person name="Lindahl B."/>
            <person name="Martin F."/>
        </authorList>
    </citation>
    <scope>NUCLEOTIDE SEQUENCE</scope>
    <source>
        <strain evidence="2">JB14</strain>
    </source>
</reference>
<dbReference type="AlphaFoldDB" id="A0A6A4HK69"/>
<sequence>MTQENLLKNRKKREDGQSSTMFTLPSGLAKLPDSVLKLHSFLSELSFSDGVCGTFLPHTKEYITSPNCKYTPSPPMGSMRDLYHRSNAHYGDDDPVCWPQPFNPNYPWYSAITRNPTNFTSLADDIMWLDLRDSDLTYTVEGEKRKEGVVKKELTNELESQIAPLKRRTLAWHQTNRDELKLRFVKEHMDTINLCLTHLKTVSASIRVQQLALTELQRGLLSVQALLDYTDLESRSITSDAPLSFKGNKMGAFV</sequence>
<name>A0A6A4HK69_9AGAR</name>
<proteinExistence type="predicted"/>
<accession>A0A6A4HK69</accession>
<dbReference type="EMBL" id="ML769500">
    <property type="protein sequence ID" value="KAE9397265.1"/>
    <property type="molecule type" value="Genomic_DNA"/>
</dbReference>
<keyword evidence="3" id="KW-1185">Reference proteome</keyword>
<organism evidence="2 3">
    <name type="scientific">Gymnopus androsaceus JB14</name>
    <dbReference type="NCBI Taxonomy" id="1447944"/>
    <lineage>
        <taxon>Eukaryota</taxon>
        <taxon>Fungi</taxon>
        <taxon>Dikarya</taxon>
        <taxon>Basidiomycota</taxon>
        <taxon>Agaricomycotina</taxon>
        <taxon>Agaricomycetes</taxon>
        <taxon>Agaricomycetidae</taxon>
        <taxon>Agaricales</taxon>
        <taxon>Marasmiineae</taxon>
        <taxon>Omphalotaceae</taxon>
        <taxon>Gymnopus</taxon>
    </lineage>
</organism>
<evidence type="ECO:0000313" key="2">
    <source>
        <dbReference type="EMBL" id="KAE9397265.1"/>
    </source>
</evidence>
<feature type="region of interest" description="Disordered" evidence="1">
    <location>
        <begin position="1"/>
        <end position="20"/>
    </location>
</feature>
<gene>
    <name evidence="2" type="ORF">BT96DRAFT_995984</name>
</gene>
<protein>
    <submittedName>
        <fullName evidence="2">Uncharacterized protein</fullName>
    </submittedName>
</protein>
<evidence type="ECO:0000256" key="1">
    <source>
        <dbReference type="SAM" id="MobiDB-lite"/>
    </source>
</evidence>
<evidence type="ECO:0000313" key="3">
    <source>
        <dbReference type="Proteomes" id="UP000799118"/>
    </source>
</evidence>
<dbReference type="OrthoDB" id="3043890at2759"/>